<evidence type="ECO:0000313" key="15">
    <source>
        <dbReference type="EMBL" id="RLP78296.1"/>
    </source>
</evidence>
<dbReference type="InterPro" id="IPR018044">
    <property type="entry name" value="Peptidase_S11"/>
</dbReference>
<dbReference type="EMBL" id="RCTF01000009">
    <property type="protein sequence ID" value="RLP78296.1"/>
    <property type="molecule type" value="Genomic_DNA"/>
</dbReference>
<protein>
    <recommendedName>
        <fullName evidence="4">serine-type D-Ala-D-Ala carboxypeptidase</fullName>
        <ecNumber evidence="4">3.4.16.4</ecNumber>
    </recommendedName>
</protein>
<dbReference type="InterPro" id="IPR015956">
    <property type="entry name" value="Peniciliin-bd_prot_C_sf"/>
</dbReference>
<dbReference type="InterPro" id="IPR006311">
    <property type="entry name" value="TAT_signal"/>
</dbReference>
<dbReference type="InterPro" id="IPR012907">
    <property type="entry name" value="Peptidase_S11_C"/>
</dbReference>
<comment type="function">
    <text evidence="1">Removes C-terminal D-alanyl residues from sugar-peptide cell wall precursors.</text>
</comment>
<dbReference type="RefSeq" id="WP_121623673.1">
    <property type="nucleotide sequence ID" value="NZ_JACIIW010000009.1"/>
</dbReference>
<evidence type="ECO:0000256" key="8">
    <source>
        <dbReference type="ARBA" id="ARBA00022801"/>
    </source>
</evidence>
<accession>A0A3L7ACU6</accession>
<dbReference type="UniPathway" id="UPA00219"/>
<dbReference type="GO" id="GO:0006508">
    <property type="term" value="P:proteolysis"/>
    <property type="evidence" value="ECO:0007669"/>
    <property type="project" value="UniProtKB-KW"/>
</dbReference>
<evidence type="ECO:0000256" key="4">
    <source>
        <dbReference type="ARBA" id="ARBA00012448"/>
    </source>
</evidence>
<dbReference type="Pfam" id="PF07943">
    <property type="entry name" value="PBP5_C"/>
    <property type="match status" value="1"/>
</dbReference>
<comment type="catalytic activity">
    <reaction evidence="12">
        <text>Preferential cleavage: (Ac)2-L-Lys-D-Ala-|-D-Ala. Also transpeptidation of peptidyl-alanyl moieties that are N-acyl substituents of D-alanine.</text>
        <dbReference type="EC" id="3.4.16.4"/>
    </reaction>
</comment>
<dbReference type="Gene3D" id="2.60.410.10">
    <property type="entry name" value="D-Ala-D-Ala carboxypeptidase, C-terminal domain"/>
    <property type="match status" value="1"/>
</dbReference>
<evidence type="ECO:0000256" key="5">
    <source>
        <dbReference type="ARBA" id="ARBA00022645"/>
    </source>
</evidence>
<evidence type="ECO:0000256" key="9">
    <source>
        <dbReference type="ARBA" id="ARBA00022960"/>
    </source>
</evidence>
<dbReference type="PANTHER" id="PTHR21581:SF6">
    <property type="entry name" value="TRAFFICKING PROTEIN PARTICLE COMPLEX SUBUNIT 12"/>
    <property type="match status" value="1"/>
</dbReference>
<evidence type="ECO:0000259" key="14">
    <source>
        <dbReference type="SMART" id="SM00936"/>
    </source>
</evidence>
<proteinExistence type="inferred from homology"/>
<sequence length="424" mass="44423">MAADPSPFRLAGAAPRPSRRAALLLAGALSLGAGFGAGLGAAIRPAAAAEGGFQSGAPSAILVDAETGTILYEKEADRPIQPASLAKVMTAAVVFDRLSTGKIKLDTEFFVSPDAWRRGGGPSGGAAMFAEVNKPVSVDNLLTGAFAIGGNDAALTLAEGVGGSESVFVRLMNETAQKIGMKNTVFRNATGFADPAQLTTARDLATLARHVIRTYPDYYPVFARPGIDWNKIRQRNRNPFLEAGIGADGLQVGWLKDVGNNALVSAIGGAHRQRLIAVILGAKTEKERLEEGKRLLDWGFQSFQQRALFSGGKEVARAKVFGGAESSVGLAARGPVFVLASRVSTERVVARVTYRGPLVAPVAKDTQVGTLTISRGQAKVLEVPLYTTADVPTGSLARRAFDGAMTLTGDGIRDMVGKVLAKLH</sequence>
<keyword evidence="16" id="KW-1185">Reference proteome</keyword>
<dbReference type="Proteomes" id="UP000269692">
    <property type="component" value="Unassembled WGS sequence"/>
</dbReference>
<keyword evidence="5 15" id="KW-0121">Carboxypeptidase</keyword>
<dbReference type="GO" id="GO:0009252">
    <property type="term" value="P:peptidoglycan biosynthetic process"/>
    <property type="evidence" value="ECO:0007669"/>
    <property type="project" value="UniProtKB-UniPathway"/>
</dbReference>
<comment type="caution">
    <text evidence="15">The sequence shown here is derived from an EMBL/GenBank/DDBJ whole genome shotgun (WGS) entry which is preliminary data.</text>
</comment>
<keyword evidence="8" id="KW-0378">Hydrolase</keyword>
<dbReference type="Pfam" id="PF00768">
    <property type="entry name" value="Peptidase_S11"/>
    <property type="match status" value="1"/>
</dbReference>
<keyword evidence="10" id="KW-0573">Peptidoglycan synthesis</keyword>
<organism evidence="15 16">
    <name type="scientific">Xanthobacter tagetidis</name>
    <dbReference type="NCBI Taxonomy" id="60216"/>
    <lineage>
        <taxon>Bacteria</taxon>
        <taxon>Pseudomonadati</taxon>
        <taxon>Pseudomonadota</taxon>
        <taxon>Alphaproteobacteria</taxon>
        <taxon>Hyphomicrobiales</taxon>
        <taxon>Xanthobacteraceae</taxon>
        <taxon>Xanthobacter</taxon>
    </lineage>
</organism>
<dbReference type="InterPro" id="IPR012338">
    <property type="entry name" value="Beta-lactam/transpept-like"/>
</dbReference>
<keyword evidence="11" id="KW-0961">Cell wall biogenesis/degradation</keyword>
<keyword evidence="6" id="KW-0645">Protease</keyword>
<comment type="similarity">
    <text evidence="3 13">Belongs to the peptidase S11 family.</text>
</comment>
<dbReference type="InterPro" id="IPR037167">
    <property type="entry name" value="Peptidase_S11_C_sf"/>
</dbReference>
<dbReference type="SMART" id="SM00936">
    <property type="entry name" value="PBP5_C"/>
    <property type="match status" value="1"/>
</dbReference>
<evidence type="ECO:0000256" key="13">
    <source>
        <dbReference type="RuleBase" id="RU004016"/>
    </source>
</evidence>
<dbReference type="Gene3D" id="3.40.710.10">
    <property type="entry name" value="DD-peptidase/beta-lactamase superfamily"/>
    <property type="match status" value="1"/>
</dbReference>
<dbReference type="AlphaFoldDB" id="A0A3L7ACU6"/>
<dbReference type="GO" id="GO:0071555">
    <property type="term" value="P:cell wall organization"/>
    <property type="evidence" value="ECO:0007669"/>
    <property type="project" value="UniProtKB-KW"/>
</dbReference>
<evidence type="ECO:0000313" key="16">
    <source>
        <dbReference type="Proteomes" id="UP000269692"/>
    </source>
</evidence>
<evidence type="ECO:0000256" key="1">
    <source>
        <dbReference type="ARBA" id="ARBA00003217"/>
    </source>
</evidence>
<evidence type="ECO:0000256" key="2">
    <source>
        <dbReference type="ARBA" id="ARBA00004752"/>
    </source>
</evidence>
<gene>
    <name evidence="15" type="ORF">D9R14_12540</name>
</gene>
<dbReference type="PRINTS" id="PR00725">
    <property type="entry name" value="DADACBPTASE1"/>
</dbReference>
<feature type="domain" description="Peptidase S11 D-Ala-D-Ala carboxypeptidase A C-terminal" evidence="14">
    <location>
        <begin position="303"/>
        <end position="393"/>
    </location>
</feature>
<dbReference type="GO" id="GO:0008360">
    <property type="term" value="P:regulation of cell shape"/>
    <property type="evidence" value="ECO:0007669"/>
    <property type="project" value="UniProtKB-KW"/>
</dbReference>
<name>A0A3L7ACU6_9HYPH</name>
<dbReference type="EC" id="3.4.16.4" evidence="4"/>
<evidence type="ECO:0000256" key="3">
    <source>
        <dbReference type="ARBA" id="ARBA00007164"/>
    </source>
</evidence>
<dbReference type="SUPFAM" id="SSF69189">
    <property type="entry name" value="Penicillin-binding protein associated domain"/>
    <property type="match status" value="1"/>
</dbReference>
<evidence type="ECO:0000256" key="6">
    <source>
        <dbReference type="ARBA" id="ARBA00022670"/>
    </source>
</evidence>
<dbReference type="PROSITE" id="PS51318">
    <property type="entry name" value="TAT"/>
    <property type="match status" value="1"/>
</dbReference>
<keyword evidence="9" id="KW-0133">Cell shape</keyword>
<comment type="pathway">
    <text evidence="2">Cell wall biogenesis; peptidoglycan biosynthesis.</text>
</comment>
<keyword evidence="7" id="KW-0732">Signal</keyword>
<evidence type="ECO:0000256" key="11">
    <source>
        <dbReference type="ARBA" id="ARBA00023316"/>
    </source>
</evidence>
<evidence type="ECO:0000256" key="7">
    <source>
        <dbReference type="ARBA" id="ARBA00022729"/>
    </source>
</evidence>
<dbReference type="OrthoDB" id="9795979at2"/>
<evidence type="ECO:0000256" key="12">
    <source>
        <dbReference type="ARBA" id="ARBA00034000"/>
    </source>
</evidence>
<dbReference type="SUPFAM" id="SSF56601">
    <property type="entry name" value="beta-lactamase/transpeptidase-like"/>
    <property type="match status" value="1"/>
</dbReference>
<reference evidence="15 16" key="1">
    <citation type="submission" date="2018-10" db="EMBL/GenBank/DDBJ databases">
        <title>Xanthobacter tagetidis genome sequencing and assembly.</title>
        <authorList>
            <person name="Maclea K.S."/>
            <person name="Goen A.E."/>
            <person name="Fatima S.A."/>
        </authorList>
    </citation>
    <scope>NUCLEOTIDE SEQUENCE [LARGE SCALE GENOMIC DNA]</scope>
    <source>
        <strain evidence="15 16">ATCC 700314</strain>
    </source>
</reference>
<dbReference type="InterPro" id="IPR001967">
    <property type="entry name" value="Peptidase_S11_N"/>
</dbReference>
<dbReference type="PANTHER" id="PTHR21581">
    <property type="entry name" value="D-ALANYL-D-ALANINE CARBOXYPEPTIDASE"/>
    <property type="match status" value="1"/>
</dbReference>
<dbReference type="GO" id="GO:0009002">
    <property type="term" value="F:serine-type D-Ala-D-Ala carboxypeptidase activity"/>
    <property type="evidence" value="ECO:0007669"/>
    <property type="project" value="UniProtKB-EC"/>
</dbReference>
<evidence type="ECO:0000256" key="10">
    <source>
        <dbReference type="ARBA" id="ARBA00022984"/>
    </source>
</evidence>